<gene>
    <name evidence="3" type="ORF">OIDMADRAFT_206208</name>
</gene>
<dbReference type="OrthoDB" id="447103at2759"/>
<dbReference type="PROSITE" id="PS50011">
    <property type="entry name" value="PROTEIN_KINASE_DOM"/>
    <property type="match status" value="1"/>
</dbReference>
<dbReference type="InterPro" id="IPR051177">
    <property type="entry name" value="CIK-Related_Protein"/>
</dbReference>
<dbReference type="STRING" id="913774.A0A0C3GY82"/>
<dbReference type="HOGENOM" id="CLU_010392_1_2_1"/>
<dbReference type="InterPro" id="IPR016024">
    <property type="entry name" value="ARM-type_fold"/>
</dbReference>
<feature type="domain" description="Protein kinase" evidence="2">
    <location>
        <begin position="1"/>
        <end position="272"/>
    </location>
</feature>
<dbReference type="SUPFAM" id="SSF48371">
    <property type="entry name" value="ARM repeat"/>
    <property type="match status" value="1"/>
</dbReference>
<organism evidence="3 4">
    <name type="scientific">Oidiodendron maius (strain Zn)</name>
    <dbReference type="NCBI Taxonomy" id="913774"/>
    <lineage>
        <taxon>Eukaryota</taxon>
        <taxon>Fungi</taxon>
        <taxon>Dikarya</taxon>
        <taxon>Ascomycota</taxon>
        <taxon>Pezizomycotina</taxon>
        <taxon>Leotiomycetes</taxon>
        <taxon>Leotiomycetes incertae sedis</taxon>
        <taxon>Myxotrichaceae</taxon>
        <taxon>Oidiodendron</taxon>
    </lineage>
</organism>
<dbReference type="Gene3D" id="3.30.200.20">
    <property type="entry name" value="Phosphorylase Kinase, domain 1"/>
    <property type="match status" value="1"/>
</dbReference>
<dbReference type="GO" id="GO:0005524">
    <property type="term" value="F:ATP binding"/>
    <property type="evidence" value="ECO:0007669"/>
    <property type="project" value="InterPro"/>
</dbReference>
<feature type="region of interest" description="Disordered" evidence="1">
    <location>
        <begin position="595"/>
        <end position="668"/>
    </location>
</feature>
<feature type="compositionally biased region" description="Polar residues" evidence="1">
    <location>
        <begin position="599"/>
        <end position="612"/>
    </location>
</feature>
<evidence type="ECO:0000256" key="1">
    <source>
        <dbReference type="SAM" id="MobiDB-lite"/>
    </source>
</evidence>
<dbReference type="PANTHER" id="PTHR12984:SF3">
    <property type="entry name" value="N-TERMINAL KINASE-LIKE PROTEIN"/>
    <property type="match status" value="1"/>
</dbReference>
<dbReference type="FunCoup" id="A0A0C3GY82">
    <property type="interactions" value="1131"/>
</dbReference>
<dbReference type="PANTHER" id="PTHR12984">
    <property type="entry name" value="SCY1-RELATED S/T PROTEIN KINASE-LIKE"/>
    <property type="match status" value="1"/>
</dbReference>
<dbReference type="GO" id="GO:0004672">
    <property type="term" value="F:protein kinase activity"/>
    <property type="evidence" value="ECO:0007669"/>
    <property type="project" value="InterPro"/>
</dbReference>
<sequence length="789" mass="85470">MNLFKSVVASAISSGIPNFPYTFGDRQDSEAGIWVLQNGQRRDDGSNCSIFSFDINSNKSRLPLARNALKKLRTMRHPGVIKVLDTAETDTYLYVATERVTPLRWHIKRKSMSPETLKWGLFAVAQTIKFINEEASSVHGALRVGSIYTGESGEWKVGGFEVLSSMKDDEAVIYNYGSLVPDSGRYTPPELVKSGWGEIKRHPLTSVDAYNFGTLIFEVFNGDFMGGDQVGQTKGIPPSMHASYRRLVNSNPKARISVGNFLDQGRRTGGFFDSPLIKLAEGIDSLGMKTEQEREAFLSDLDSLSDDFPEDYFKLKVLPELIKAVEFSGGGPKVFGVVMKIGKKLSDDEFESKVTPAIIRLFGSPDRAIRVCLLDNLPMMIDRLSQKIVNDKIFPQMVTGFTDLAPIVREQTVKAVLTVVTKLSDRTINGELLKYLAKTSNDEQPGIRTNTTICLGKISKNLGVGSRSKVLIAAFTRSLRDPFVHARNAALMALSVTSEYFTDDDCASKILPSLCPCLIDKEKLVRDQANKTMDMYLQRVRKFASTMPDSVLPPPTTSDATATTPRMSTPQPSEAASWAGWAISSFTNKISTAAGEIEPNSNGTPVSATRPSSAPIPNDARRLVPGTASASTLHRQAVASPAVTSARTSTSSNQNDYFQDTNAEDDNTDAWDDMQEEAFFDAPSQASKAAPSAANPFGDEGEPDFAGWLAAQAGKKPGSKPLPKGLAKSGAAAANRPAAATRVTSTASGAGLTTKKTVGTALKPKPVVAKKIDTAPKDADNDDGWGDKW</sequence>
<accession>A0A0C3GY82</accession>
<reference evidence="3 4" key="1">
    <citation type="submission" date="2014-04" db="EMBL/GenBank/DDBJ databases">
        <authorList>
            <consortium name="DOE Joint Genome Institute"/>
            <person name="Kuo A."/>
            <person name="Martino E."/>
            <person name="Perotto S."/>
            <person name="Kohler A."/>
            <person name="Nagy L.G."/>
            <person name="Floudas D."/>
            <person name="Copeland A."/>
            <person name="Barry K.W."/>
            <person name="Cichocki N."/>
            <person name="Veneault-Fourrey C."/>
            <person name="LaButti K."/>
            <person name="Lindquist E.A."/>
            <person name="Lipzen A."/>
            <person name="Lundell T."/>
            <person name="Morin E."/>
            <person name="Murat C."/>
            <person name="Sun H."/>
            <person name="Tunlid A."/>
            <person name="Henrissat B."/>
            <person name="Grigoriev I.V."/>
            <person name="Hibbett D.S."/>
            <person name="Martin F."/>
            <person name="Nordberg H.P."/>
            <person name="Cantor M.N."/>
            <person name="Hua S.X."/>
        </authorList>
    </citation>
    <scope>NUCLEOTIDE SEQUENCE [LARGE SCALE GENOMIC DNA]</scope>
    <source>
        <strain evidence="3 4">Zn</strain>
    </source>
</reference>
<dbReference type="GO" id="GO:0006409">
    <property type="term" value="P:tRNA export from nucleus"/>
    <property type="evidence" value="ECO:0007669"/>
    <property type="project" value="TreeGrafter"/>
</dbReference>
<dbReference type="InterPro" id="IPR000719">
    <property type="entry name" value="Prot_kinase_dom"/>
</dbReference>
<dbReference type="Proteomes" id="UP000054321">
    <property type="component" value="Unassembled WGS sequence"/>
</dbReference>
<feature type="compositionally biased region" description="Basic and acidic residues" evidence="1">
    <location>
        <begin position="770"/>
        <end position="789"/>
    </location>
</feature>
<dbReference type="Gene3D" id="1.10.510.10">
    <property type="entry name" value="Transferase(Phosphotransferase) domain 1"/>
    <property type="match status" value="1"/>
</dbReference>
<name>A0A0C3GY82_OIDMZ</name>
<dbReference type="AlphaFoldDB" id="A0A0C3GY82"/>
<protein>
    <recommendedName>
        <fullName evidence="2">Protein kinase domain-containing protein</fullName>
    </recommendedName>
</protein>
<dbReference type="EMBL" id="KN832887">
    <property type="protein sequence ID" value="KIM95166.1"/>
    <property type="molecule type" value="Genomic_DNA"/>
</dbReference>
<feature type="region of interest" description="Disordered" evidence="1">
    <location>
        <begin position="682"/>
        <end position="789"/>
    </location>
</feature>
<proteinExistence type="predicted"/>
<dbReference type="GO" id="GO:0005737">
    <property type="term" value="C:cytoplasm"/>
    <property type="evidence" value="ECO:0007669"/>
    <property type="project" value="TreeGrafter"/>
</dbReference>
<dbReference type="SUPFAM" id="SSF56112">
    <property type="entry name" value="Protein kinase-like (PK-like)"/>
    <property type="match status" value="1"/>
</dbReference>
<reference evidence="4" key="2">
    <citation type="submission" date="2015-01" db="EMBL/GenBank/DDBJ databases">
        <title>Evolutionary Origins and Diversification of the Mycorrhizal Mutualists.</title>
        <authorList>
            <consortium name="DOE Joint Genome Institute"/>
            <consortium name="Mycorrhizal Genomics Consortium"/>
            <person name="Kohler A."/>
            <person name="Kuo A."/>
            <person name="Nagy L.G."/>
            <person name="Floudas D."/>
            <person name="Copeland A."/>
            <person name="Barry K.W."/>
            <person name="Cichocki N."/>
            <person name="Veneault-Fourrey C."/>
            <person name="LaButti K."/>
            <person name="Lindquist E.A."/>
            <person name="Lipzen A."/>
            <person name="Lundell T."/>
            <person name="Morin E."/>
            <person name="Murat C."/>
            <person name="Riley R."/>
            <person name="Ohm R."/>
            <person name="Sun H."/>
            <person name="Tunlid A."/>
            <person name="Henrissat B."/>
            <person name="Grigoriev I.V."/>
            <person name="Hibbett D.S."/>
            <person name="Martin F."/>
        </authorList>
    </citation>
    <scope>NUCLEOTIDE SEQUENCE [LARGE SCALE GENOMIC DNA]</scope>
    <source>
        <strain evidence="4">Zn</strain>
    </source>
</reference>
<evidence type="ECO:0000313" key="4">
    <source>
        <dbReference type="Proteomes" id="UP000054321"/>
    </source>
</evidence>
<evidence type="ECO:0000313" key="3">
    <source>
        <dbReference type="EMBL" id="KIM95166.1"/>
    </source>
</evidence>
<feature type="compositionally biased region" description="Polar residues" evidence="1">
    <location>
        <begin position="642"/>
        <end position="661"/>
    </location>
</feature>
<dbReference type="InParanoid" id="A0A0C3GY82"/>
<dbReference type="InterPro" id="IPR011009">
    <property type="entry name" value="Kinase-like_dom_sf"/>
</dbReference>
<keyword evidence="4" id="KW-1185">Reference proteome</keyword>
<feature type="region of interest" description="Disordered" evidence="1">
    <location>
        <begin position="547"/>
        <end position="573"/>
    </location>
</feature>
<evidence type="ECO:0000259" key="2">
    <source>
        <dbReference type="PROSITE" id="PS50011"/>
    </source>
</evidence>
<feature type="compositionally biased region" description="Low complexity" evidence="1">
    <location>
        <begin position="713"/>
        <end position="740"/>
    </location>
</feature>
<dbReference type="InterPro" id="IPR011989">
    <property type="entry name" value="ARM-like"/>
</dbReference>
<dbReference type="Gene3D" id="1.25.10.10">
    <property type="entry name" value="Leucine-rich Repeat Variant"/>
    <property type="match status" value="1"/>
</dbReference>
<feature type="compositionally biased region" description="Low complexity" evidence="1">
    <location>
        <begin position="682"/>
        <end position="696"/>
    </location>
</feature>